<proteinExistence type="predicted"/>
<feature type="transmembrane region" description="Helical" evidence="5">
    <location>
        <begin position="21"/>
        <end position="42"/>
    </location>
</feature>
<comment type="caution">
    <text evidence="6">The sequence shown here is derived from an EMBL/GenBank/DDBJ whole genome shotgun (WGS) entry which is preliminary data.</text>
</comment>
<keyword evidence="3 5" id="KW-1133">Transmembrane helix</keyword>
<evidence type="ECO:0000313" key="7">
    <source>
        <dbReference type="Proteomes" id="UP001524478"/>
    </source>
</evidence>
<evidence type="ECO:0000256" key="4">
    <source>
        <dbReference type="ARBA" id="ARBA00023136"/>
    </source>
</evidence>
<evidence type="ECO:0000256" key="2">
    <source>
        <dbReference type="ARBA" id="ARBA00022692"/>
    </source>
</evidence>
<comment type="subcellular location">
    <subcellularLocation>
        <location evidence="1">Membrane</location>
        <topology evidence="1">Multi-pass membrane protein</topology>
    </subcellularLocation>
</comment>
<evidence type="ECO:0000256" key="1">
    <source>
        <dbReference type="ARBA" id="ARBA00004141"/>
    </source>
</evidence>
<dbReference type="PIRSF" id="PIRSF006060">
    <property type="entry name" value="AA_transporter"/>
    <property type="match status" value="1"/>
</dbReference>
<evidence type="ECO:0000313" key="6">
    <source>
        <dbReference type="EMBL" id="MCQ4922491.1"/>
    </source>
</evidence>
<feature type="transmembrane region" description="Helical" evidence="5">
    <location>
        <begin position="406"/>
        <end position="429"/>
    </location>
</feature>
<feature type="transmembrane region" description="Helical" evidence="5">
    <location>
        <begin position="205"/>
        <end position="223"/>
    </location>
</feature>
<dbReference type="PANTHER" id="PTHR11785:SF512">
    <property type="entry name" value="SOBREMESA, ISOFORM B"/>
    <property type="match status" value="1"/>
</dbReference>
<dbReference type="EMBL" id="JANGAC010000003">
    <property type="protein sequence ID" value="MCQ4922491.1"/>
    <property type="molecule type" value="Genomic_DNA"/>
</dbReference>
<dbReference type="InterPro" id="IPR002293">
    <property type="entry name" value="AA/rel_permease1"/>
</dbReference>
<reference evidence="6 7" key="1">
    <citation type="submission" date="2022-06" db="EMBL/GenBank/DDBJ databases">
        <title>Isolation of gut microbiota from human fecal samples.</title>
        <authorList>
            <person name="Pamer E.G."/>
            <person name="Barat B."/>
            <person name="Waligurski E."/>
            <person name="Medina S."/>
            <person name="Paddock L."/>
            <person name="Mostad J."/>
        </authorList>
    </citation>
    <scope>NUCLEOTIDE SEQUENCE [LARGE SCALE GENOMIC DNA]</scope>
    <source>
        <strain evidence="6 7">DFI.7.95</strain>
    </source>
</reference>
<dbReference type="PANTHER" id="PTHR11785">
    <property type="entry name" value="AMINO ACID TRANSPORTER"/>
    <property type="match status" value="1"/>
</dbReference>
<feature type="transmembrane region" description="Helical" evidence="5">
    <location>
        <begin position="293"/>
        <end position="326"/>
    </location>
</feature>
<accession>A0ABT1S7Q3</accession>
<feature type="transmembrane region" description="Helical" evidence="5">
    <location>
        <begin position="163"/>
        <end position="185"/>
    </location>
</feature>
<feature type="transmembrane region" description="Helical" evidence="5">
    <location>
        <begin position="347"/>
        <end position="365"/>
    </location>
</feature>
<feature type="transmembrane region" description="Helical" evidence="5">
    <location>
        <begin position="243"/>
        <end position="261"/>
    </location>
</feature>
<keyword evidence="7" id="KW-1185">Reference proteome</keyword>
<dbReference type="Proteomes" id="UP001524478">
    <property type="component" value="Unassembled WGS sequence"/>
</dbReference>
<feature type="transmembrane region" description="Helical" evidence="5">
    <location>
        <begin position="435"/>
        <end position="452"/>
    </location>
</feature>
<keyword evidence="2 5" id="KW-0812">Transmembrane</keyword>
<name>A0ABT1S7Q3_9FIRM</name>
<gene>
    <name evidence="6" type="ORF">NE686_05300</name>
</gene>
<evidence type="ECO:0000256" key="5">
    <source>
        <dbReference type="SAM" id="Phobius"/>
    </source>
</evidence>
<feature type="transmembrane region" description="Helical" evidence="5">
    <location>
        <begin position="371"/>
        <end position="394"/>
    </location>
</feature>
<keyword evidence="4 5" id="KW-0472">Membrane</keyword>
<dbReference type="RefSeq" id="WP_256310729.1">
    <property type="nucleotide sequence ID" value="NZ_JANGAC010000003.1"/>
</dbReference>
<feature type="transmembrane region" description="Helical" evidence="5">
    <location>
        <begin position="99"/>
        <end position="125"/>
    </location>
</feature>
<dbReference type="InterPro" id="IPR050598">
    <property type="entry name" value="AminoAcid_Transporter"/>
</dbReference>
<protein>
    <submittedName>
        <fullName evidence="6">Amino acid permease</fullName>
    </submittedName>
</protein>
<feature type="transmembrane region" description="Helical" evidence="5">
    <location>
        <begin position="137"/>
        <end position="156"/>
    </location>
</feature>
<dbReference type="Gene3D" id="1.20.1740.10">
    <property type="entry name" value="Amino acid/polyamine transporter I"/>
    <property type="match status" value="1"/>
</dbReference>
<sequence>MEKEQKLNENEANDAKFRQEIGVFGGVSIIGGIMIGSGIFYLGSYVMQRTGMSMGLSLLCWIIGGLISLLGGLCFAELGASRPVAGGMVVYLNEAYHPVVGFMYGFGSWLISGAGSISAVAIALPTALRAFFDLSDIAIKVIAIGLIVMLTAYNYFGVKKGSILQNLSMIAKLIPIILIMGGALIFGRQTPNLSLIPAGGNTVTFSSIIGMIAFATVATLWAYEGWTNLNTVAEEMKNPKKNLPLSLIIAIGGITILYTLFNYSIYKVLPHEKVVSMINSGDFYLGTEVAKTIFGNVGGIIVILGMVVSMFGSLNGMILTFSRTYYAMAEEGHFFKSYKKLHPKYKVPTASLIGQCIISVLLVLSRSLDQLTSMVVFIGMFFNVLCILAVFIYRKRFPSLDRPYKVWGYPITVIITVLIFAGLMINTFVEDPVTALIGFIVPALGALVYIYFDKKNKREAGLGNDTI</sequence>
<dbReference type="Pfam" id="PF13520">
    <property type="entry name" value="AA_permease_2"/>
    <property type="match status" value="1"/>
</dbReference>
<evidence type="ECO:0000256" key="3">
    <source>
        <dbReference type="ARBA" id="ARBA00022989"/>
    </source>
</evidence>
<organism evidence="6 7">
    <name type="scientific">Tissierella carlieri</name>
    <dbReference type="NCBI Taxonomy" id="689904"/>
    <lineage>
        <taxon>Bacteria</taxon>
        <taxon>Bacillati</taxon>
        <taxon>Bacillota</taxon>
        <taxon>Tissierellia</taxon>
        <taxon>Tissierellales</taxon>
        <taxon>Tissierellaceae</taxon>
        <taxon>Tissierella</taxon>
    </lineage>
</organism>
<feature type="transmembrane region" description="Helical" evidence="5">
    <location>
        <begin position="54"/>
        <end position="78"/>
    </location>
</feature>